<dbReference type="Proteomes" id="UP001529510">
    <property type="component" value="Unassembled WGS sequence"/>
</dbReference>
<dbReference type="EMBL" id="JAMKFB020000001">
    <property type="protein sequence ID" value="KAL0202179.1"/>
    <property type="molecule type" value="Genomic_DNA"/>
</dbReference>
<organism evidence="1 2">
    <name type="scientific">Cirrhinus mrigala</name>
    <name type="common">Mrigala</name>
    <dbReference type="NCBI Taxonomy" id="683832"/>
    <lineage>
        <taxon>Eukaryota</taxon>
        <taxon>Metazoa</taxon>
        <taxon>Chordata</taxon>
        <taxon>Craniata</taxon>
        <taxon>Vertebrata</taxon>
        <taxon>Euteleostomi</taxon>
        <taxon>Actinopterygii</taxon>
        <taxon>Neopterygii</taxon>
        <taxon>Teleostei</taxon>
        <taxon>Ostariophysi</taxon>
        <taxon>Cypriniformes</taxon>
        <taxon>Cyprinidae</taxon>
        <taxon>Labeoninae</taxon>
        <taxon>Labeonini</taxon>
        <taxon>Cirrhinus</taxon>
    </lineage>
</organism>
<dbReference type="InterPro" id="IPR052904">
    <property type="entry name" value="Acyl-CoA_dehydrogenase-like"/>
</dbReference>
<proteinExistence type="predicted"/>
<keyword evidence="2" id="KW-1185">Reference proteome</keyword>
<sequence>VRDADGSSNGIEVQRLKDKLGTRQVPTAELLLDGTNAQLVKRTRRPSVPPFAAPSDFIVVSEGRGVASIANMLTITRIYNA</sequence>
<dbReference type="AlphaFoldDB" id="A0ABD0RUM6"/>
<protein>
    <submittedName>
        <fullName evidence="1">Uncharacterized protein</fullName>
    </submittedName>
</protein>
<comment type="caution">
    <text evidence="1">The sequence shown here is derived from an EMBL/GenBank/DDBJ whole genome shotgun (WGS) entry which is preliminary data.</text>
</comment>
<feature type="non-terminal residue" evidence="1">
    <location>
        <position position="81"/>
    </location>
</feature>
<name>A0ABD0RUM6_CIRMR</name>
<accession>A0ABD0RUM6</accession>
<gene>
    <name evidence="1" type="ORF">M9458_000197</name>
</gene>
<dbReference type="PANTHER" id="PTHR42707">
    <property type="entry name" value="ACYL-COA DEHYDROGENASE"/>
    <property type="match status" value="1"/>
</dbReference>
<evidence type="ECO:0000313" key="2">
    <source>
        <dbReference type="Proteomes" id="UP001529510"/>
    </source>
</evidence>
<dbReference type="PANTHER" id="PTHR42707:SF2">
    <property type="entry name" value="ACD11 DEHYDROGENASE"/>
    <property type="match status" value="1"/>
</dbReference>
<evidence type="ECO:0000313" key="1">
    <source>
        <dbReference type="EMBL" id="KAL0202179.1"/>
    </source>
</evidence>
<reference evidence="1 2" key="1">
    <citation type="submission" date="2024-05" db="EMBL/GenBank/DDBJ databases">
        <title>Genome sequencing and assembly of Indian major carp, Cirrhinus mrigala (Hamilton, 1822).</title>
        <authorList>
            <person name="Mohindra V."/>
            <person name="Chowdhury L.M."/>
            <person name="Lal K."/>
            <person name="Jena J.K."/>
        </authorList>
    </citation>
    <scope>NUCLEOTIDE SEQUENCE [LARGE SCALE GENOMIC DNA]</scope>
    <source>
        <strain evidence="1">CM1030</strain>
        <tissue evidence="1">Blood</tissue>
    </source>
</reference>
<dbReference type="Gene3D" id="2.40.110.20">
    <property type="match status" value="1"/>
</dbReference>
<feature type="non-terminal residue" evidence="1">
    <location>
        <position position="1"/>
    </location>
</feature>